<evidence type="ECO:0000313" key="9">
    <source>
        <dbReference type="Proteomes" id="UP000823201"/>
    </source>
</evidence>
<reference evidence="8 9" key="1">
    <citation type="submission" date="2021-01" db="EMBL/GenBank/DDBJ databases">
        <title>Genomic Encyclopedia of Type Strains, Phase IV (KMG-IV): sequencing the most valuable type-strain genomes for metagenomic binning, comparative biology and taxonomic classification.</title>
        <authorList>
            <person name="Goeker M."/>
        </authorList>
    </citation>
    <scope>NUCLEOTIDE SEQUENCE [LARGE SCALE GENOMIC DNA]</scope>
    <source>
        <strain evidence="8 9">DSM 100968</strain>
    </source>
</reference>
<dbReference type="PANTHER" id="PTHR31559">
    <property type="entry name" value="PYRIDOXAL 5'-PHOSPHATE SYNTHASE SUBUNIT SNO"/>
    <property type="match status" value="1"/>
</dbReference>
<proteinExistence type="inferred from homology"/>
<dbReference type="PANTHER" id="PTHR31559:SF0">
    <property type="entry name" value="PYRIDOXAL 5'-PHOSPHATE SYNTHASE SUBUNIT SNO1-RELATED"/>
    <property type="match status" value="1"/>
</dbReference>
<dbReference type="InterPro" id="IPR002161">
    <property type="entry name" value="PdxT/SNO"/>
</dbReference>
<dbReference type="EC" id="3.5.1.2" evidence="7"/>
<evidence type="ECO:0000256" key="4">
    <source>
        <dbReference type="ARBA" id="ARBA00022962"/>
    </source>
</evidence>
<keyword evidence="3 7" id="KW-0663">Pyridoxal phosphate</keyword>
<feature type="active site" description="Charge relay system" evidence="7">
    <location>
        <position position="171"/>
    </location>
</feature>
<dbReference type="HAMAP" id="MF_01615">
    <property type="entry name" value="PdxT"/>
    <property type="match status" value="1"/>
</dbReference>
<evidence type="ECO:0000256" key="2">
    <source>
        <dbReference type="ARBA" id="ARBA00022801"/>
    </source>
</evidence>
<keyword evidence="9" id="KW-1185">Reference proteome</keyword>
<feature type="binding site" evidence="7">
    <location>
        <begin position="48"/>
        <end position="50"/>
    </location>
    <ligand>
        <name>L-glutamine</name>
        <dbReference type="ChEBI" id="CHEBI:58359"/>
    </ligand>
</feature>
<name>A0ABS2Q709_9BACL</name>
<feature type="binding site" evidence="7">
    <location>
        <begin position="135"/>
        <end position="136"/>
    </location>
    <ligand>
        <name>L-glutamine</name>
        <dbReference type="ChEBI" id="CHEBI:58359"/>
    </ligand>
</feature>
<dbReference type="EMBL" id="JAFBEV010000002">
    <property type="protein sequence ID" value="MBM7656772.1"/>
    <property type="molecule type" value="Genomic_DNA"/>
</dbReference>
<comment type="pathway">
    <text evidence="7">Cofactor biosynthesis; pyridoxal 5'-phosphate biosynthesis.</text>
</comment>
<dbReference type="NCBIfam" id="TIGR03800">
    <property type="entry name" value="PLP_synth_Pdx2"/>
    <property type="match status" value="1"/>
</dbReference>
<comment type="catalytic activity">
    <reaction evidence="7">
        <text>aldehydo-D-ribose 5-phosphate + D-glyceraldehyde 3-phosphate + L-glutamine = pyridoxal 5'-phosphate + L-glutamate + phosphate + 3 H2O + H(+)</text>
        <dbReference type="Rhea" id="RHEA:31507"/>
        <dbReference type="ChEBI" id="CHEBI:15377"/>
        <dbReference type="ChEBI" id="CHEBI:15378"/>
        <dbReference type="ChEBI" id="CHEBI:29985"/>
        <dbReference type="ChEBI" id="CHEBI:43474"/>
        <dbReference type="ChEBI" id="CHEBI:58273"/>
        <dbReference type="ChEBI" id="CHEBI:58359"/>
        <dbReference type="ChEBI" id="CHEBI:59776"/>
        <dbReference type="ChEBI" id="CHEBI:597326"/>
        <dbReference type="EC" id="4.3.3.6"/>
    </reaction>
</comment>
<comment type="similarity">
    <text evidence="1 7">Belongs to the glutaminase PdxT/SNO family.</text>
</comment>
<dbReference type="Pfam" id="PF01174">
    <property type="entry name" value="SNO"/>
    <property type="match status" value="1"/>
</dbReference>
<comment type="caution">
    <text evidence="8">The sequence shown here is derived from an EMBL/GenBank/DDBJ whole genome shotgun (WGS) entry which is preliminary data.</text>
</comment>
<organism evidence="8 9">
    <name type="scientific">Sporolactobacillus spathodeae</name>
    <dbReference type="NCBI Taxonomy" id="1465502"/>
    <lineage>
        <taxon>Bacteria</taxon>
        <taxon>Bacillati</taxon>
        <taxon>Bacillota</taxon>
        <taxon>Bacilli</taxon>
        <taxon>Bacillales</taxon>
        <taxon>Sporolactobacillaceae</taxon>
        <taxon>Sporolactobacillus</taxon>
    </lineage>
</organism>
<dbReference type="PROSITE" id="PS01236">
    <property type="entry name" value="PDXT_SNO_1"/>
    <property type="match status" value="1"/>
</dbReference>
<protein>
    <recommendedName>
        <fullName evidence="7">Pyridoxal 5'-phosphate synthase subunit PdxT</fullName>
        <ecNumber evidence="7">4.3.3.6</ecNumber>
    </recommendedName>
    <alternativeName>
        <fullName evidence="7">Pdx2</fullName>
    </alternativeName>
    <alternativeName>
        <fullName evidence="7">Pyridoxal 5'-phosphate synthase glutaminase subunit</fullName>
        <ecNumber evidence="7">3.5.1.2</ecNumber>
    </alternativeName>
</protein>
<evidence type="ECO:0000256" key="6">
    <source>
        <dbReference type="ARBA" id="ARBA00049534"/>
    </source>
</evidence>
<accession>A0ABS2Q709</accession>
<dbReference type="InterPro" id="IPR029062">
    <property type="entry name" value="Class_I_gatase-like"/>
</dbReference>
<dbReference type="EC" id="4.3.3.6" evidence="7"/>
<dbReference type="PROSITE" id="PS51130">
    <property type="entry name" value="PDXT_SNO_2"/>
    <property type="match status" value="1"/>
</dbReference>
<feature type="binding site" evidence="7">
    <location>
        <position position="107"/>
    </location>
    <ligand>
        <name>L-glutamine</name>
        <dbReference type="ChEBI" id="CHEBI:58359"/>
    </ligand>
</feature>
<keyword evidence="2 7" id="KW-0378">Hydrolase</keyword>
<dbReference type="GO" id="GO:0036381">
    <property type="term" value="F:pyridoxal 5'-phosphate synthase (glutamine hydrolysing) activity"/>
    <property type="evidence" value="ECO:0007669"/>
    <property type="project" value="UniProtKB-EC"/>
</dbReference>
<evidence type="ECO:0000256" key="7">
    <source>
        <dbReference type="HAMAP-Rule" id="MF_01615"/>
    </source>
</evidence>
<keyword evidence="5 7" id="KW-0456">Lyase</keyword>
<evidence type="ECO:0000313" key="8">
    <source>
        <dbReference type="EMBL" id="MBM7656772.1"/>
    </source>
</evidence>
<feature type="active site" description="Nucleophile" evidence="7">
    <location>
        <position position="80"/>
    </location>
</feature>
<dbReference type="Proteomes" id="UP000823201">
    <property type="component" value="Unassembled WGS sequence"/>
</dbReference>
<sequence length="192" mass="21505">MTVKIGVLAVQGAVSEHVRALQESGAETAIVKRPEELVGLDGIVLPGGESTTMRRLMEKYGLIDTIRVFAEQGHPIFGTCAGLILMAKSIDGEPSPHLQLMDIDVKRNAFGKQVDSFEASLELKPFAEPYNGVFIRAPYINRVAKNVDVLATYEDHIVACRQDRFLVSAFHPELTTDWRLHRYFVEMVTEYR</sequence>
<comment type="subunit">
    <text evidence="7">In the presence of PdxS, forms a dodecamer of heterodimers. Only shows activity in the heterodimer.</text>
</comment>
<dbReference type="PIRSF" id="PIRSF005639">
    <property type="entry name" value="Glut_amidoT_SNO"/>
    <property type="match status" value="1"/>
</dbReference>
<dbReference type="InterPro" id="IPR021196">
    <property type="entry name" value="PdxT/SNO_CS"/>
</dbReference>
<dbReference type="CDD" id="cd01749">
    <property type="entry name" value="GATase1_PB"/>
    <property type="match status" value="1"/>
</dbReference>
<feature type="active site" description="Charge relay system" evidence="7">
    <location>
        <position position="173"/>
    </location>
</feature>
<keyword evidence="4 7" id="KW-0315">Glutamine amidotransferase</keyword>
<dbReference type="SUPFAM" id="SSF52317">
    <property type="entry name" value="Class I glutamine amidotransferase-like"/>
    <property type="match status" value="1"/>
</dbReference>
<evidence type="ECO:0000256" key="5">
    <source>
        <dbReference type="ARBA" id="ARBA00023239"/>
    </source>
</evidence>
<comment type="catalytic activity">
    <reaction evidence="6 7">
        <text>L-glutamine + H2O = L-glutamate + NH4(+)</text>
        <dbReference type="Rhea" id="RHEA:15889"/>
        <dbReference type="ChEBI" id="CHEBI:15377"/>
        <dbReference type="ChEBI" id="CHEBI:28938"/>
        <dbReference type="ChEBI" id="CHEBI:29985"/>
        <dbReference type="ChEBI" id="CHEBI:58359"/>
        <dbReference type="EC" id="3.5.1.2"/>
    </reaction>
</comment>
<gene>
    <name evidence="7" type="primary">pdxT</name>
    <name evidence="8" type="ORF">JOC27_000209</name>
</gene>
<evidence type="ECO:0000256" key="3">
    <source>
        <dbReference type="ARBA" id="ARBA00022898"/>
    </source>
</evidence>
<dbReference type="Gene3D" id="3.40.50.880">
    <property type="match status" value="1"/>
</dbReference>
<dbReference type="PROSITE" id="PS51273">
    <property type="entry name" value="GATASE_TYPE_1"/>
    <property type="match status" value="1"/>
</dbReference>
<comment type="function">
    <text evidence="7">Catalyzes the hydrolysis of glutamine to glutamate and ammonia as part of the biosynthesis of pyridoxal 5'-phosphate. The resulting ammonia molecule is channeled to the active site of PdxS.</text>
</comment>
<evidence type="ECO:0000256" key="1">
    <source>
        <dbReference type="ARBA" id="ARBA00008345"/>
    </source>
</evidence>